<dbReference type="AlphaFoldDB" id="Q1AZ98"/>
<protein>
    <submittedName>
        <fullName evidence="1">Hemolysin-type calcium-binding region</fullName>
    </submittedName>
</protein>
<dbReference type="EMBL" id="CP000386">
    <property type="protein sequence ID" value="ABG03280.1"/>
    <property type="molecule type" value="Genomic_DNA"/>
</dbReference>
<dbReference type="Pfam" id="PF00353">
    <property type="entry name" value="HemolysinCabind"/>
    <property type="match status" value="1"/>
</dbReference>
<dbReference type="GO" id="GO:0005509">
    <property type="term" value="F:calcium ion binding"/>
    <property type="evidence" value="ECO:0007669"/>
    <property type="project" value="InterPro"/>
</dbReference>
<dbReference type="OrthoDB" id="3790249at2"/>
<organism evidence="1 2">
    <name type="scientific">Rubrobacter xylanophilus (strain DSM 9941 / JCM 11954 / NBRC 16129 / PRD-1)</name>
    <dbReference type="NCBI Taxonomy" id="266117"/>
    <lineage>
        <taxon>Bacteria</taxon>
        <taxon>Bacillati</taxon>
        <taxon>Actinomycetota</taxon>
        <taxon>Rubrobacteria</taxon>
        <taxon>Rubrobacterales</taxon>
        <taxon>Rubrobacteraceae</taxon>
        <taxon>Rubrobacter</taxon>
    </lineage>
</organism>
<dbReference type="KEGG" id="rxy:Rxyl_0304"/>
<gene>
    <name evidence="1" type="ordered locus">Rxyl_0304</name>
</gene>
<name>Q1AZ98_RUBXD</name>
<dbReference type="PRINTS" id="PR00313">
    <property type="entry name" value="CABNDNGRPT"/>
</dbReference>
<dbReference type="RefSeq" id="WP_011563298.1">
    <property type="nucleotide sequence ID" value="NC_008148.1"/>
</dbReference>
<dbReference type="HOGENOM" id="CLU_1748306_0_0_11"/>
<proteinExistence type="predicted"/>
<evidence type="ECO:0000313" key="2">
    <source>
        <dbReference type="Proteomes" id="UP000006637"/>
    </source>
</evidence>
<dbReference type="Gene3D" id="2.150.10.10">
    <property type="entry name" value="Serralysin-like metalloprotease, C-terminal"/>
    <property type="match status" value="1"/>
</dbReference>
<reference evidence="1 2" key="1">
    <citation type="submission" date="2006-06" db="EMBL/GenBank/DDBJ databases">
        <title>Complete sequence of Rubrobacter xylanophilus DSM 9941.</title>
        <authorList>
            <consortium name="US DOE Joint Genome Institute"/>
            <person name="Copeland A."/>
            <person name="Lucas S."/>
            <person name="Lapidus A."/>
            <person name="Barry K."/>
            <person name="Detter J.C."/>
            <person name="Glavina del Rio T."/>
            <person name="Hammon N."/>
            <person name="Israni S."/>
            <person name="Dalin E."/>
            <person name="Tice H."/>
            <person name="Pitluck S."/>
            <person name="Munk A.C."/>
            <person name="Brettin T."/>
            <person name="Bruce D."/>
            <person name="Han C."/>
            <person name="Tapia R."/>
            <person name="Gilna P."/>
            <person name="Schmutz J."/>
            <person name="Larimer F."/>
            <person name="Land M."/>
            <person name="Hauser L."/>
            <person name="Kyrpides N."/>
            <person name="Lykidis A."/>
            <person name="da Costa M.S."/>
            <person name="Rainey F.A."/>
            <person name="Empadinhas N."/>
            <person name="Jolivet E."/>
            <person name="Battista J.R."/>
            <person name="Richardson P."/>
        </authorList>
    </citation>
    <scope>NUCLEOTIDE SEQUENCE [LARGE SCALE GENOMIC DNA]</scope>
    <source>
        <strain evidence="2">DSM 9941 / NBRC 16129 / PRD-1</strain>
    </source>
</reference>
<dbReference type="InterPro" id="IPR011049">
    <property type="entry name" value="Serralysin-like_metalloprot_C"/>
</dbReference>
<evidence type="ECO:0000313" key="1">
    <source>
        <dbReference type="EMBL" id="ABG03280.1"/>
    </source>
</evidence>
<dbReference type="eggNOG" id="COG2931">
    <property type="taxonomic scope" value="Bacteria"/>
</dbReference>
<accession>Q1AZ98</accession>
<dbReference type="InterPro" id="IPR001343">
    <property type="entry name" value="Hemolysn_Ca-bd"/>
</dbReference>
<dbReference type="InterPro" id="IPR018511">
    <property type="entry name" value="Hemolysin-typ_Ca-bd_CS"/>
</dbReference>
<dbReference type="Proteomes" id="UP000006637">
    <property type="component" value="Chromosome"/>
</dbReference>
<dbReference type="PROSITE" id="PS00330">
    <property type="entry name" value="HEMOLYSIN_CALCIUM"/>
    <property type="match status" value="3"/>
</dbReference>
<dbReference type="STRING" id="266117.Rxyl_0304"/>
<dbReference type="SUPFAM" id="SSF51120">
    <property type="entry name" value="beta-Roll"/>
    <property type="match status" value="1"/>
</dbReference>
<keyword evidence="2" id="KW-1185">Reference proteome</keyword>
<sequence>MALRQKTAPTLAGLPRAEPAASRLPGLLLAALGALLIVLSAPDLASGAVLGGREGETLRGGLRGEALAGLSGGDALWGLGGGDLLLGGSGDDELYGGAGTDVLLGGPGADFVEAADGEPDRILCGSGRDVASADRLDRLDSGCETVYRG</sequence>